<comment type="caution">
    <text evidence="1">The sequence shown here is derived from an EMBL/GenBank/DDBJ whole genome shotgun (WGS) entry which is preliminary data.</text>
</comment>
<protein>
    <recommendedName>
        <fullName evidence="3">RNase H type-1 domain-containing protein</fullName>
    </recommendedName>
</protein>
<reference evidence="1 2" key="1">
    <citation type="submission" date="2024-11" db="EMBL/GenBank/DDBJ databases">
        <title>A near-complete genome assembly of Cinchona calisaya.</title>
        <authorList>
            <person name="Lian D.C."/>
            <person name="Zhao X.W."/>
            <person name="Wei L."/>
        </authorList>
    </citation>
    <scope>NUCLEOTIDE SEQUENCE [LARGE SCALE GENOMIC DNA]</scope>
    <source>
        <tissue evidence="1">Nenye</tissue>
    </source>
</reference>
<evidence type="ECO:0000313" key="1">
    <source>
        <dbReference type="EMBL" id="KAL3528861.1"/>
    </source>
</evidence>
<organism evidence="1 2">
    <name type="scientific">Cinchona calisaya</name>
    <dbReference type="NCBI Taxonomy" id="153742"/>
    <lineage>
        <taxon>Eukaryota</taxon>
        <taxon>Viridiplantae</taxon>
        <taxon>Streptophyta</taxon>
        <taxon>Embryophyta</taxon>
        <taxon>Tracheophyta</taxon>
        <taxon>Spermatophyta</taxon>
        <taxon>Magnoliopsida</taxon>
        <taxon>eudicotyledons</taxon>
        <taxon>Gunneridae</taxon>
        <taxon>Pentapetalae</taxon>
        <taxon>asterids</taxon>
        <taxon>lamiids</taxon>
        <taxon>Gentianales</taxon>
        <taxon>Rubiaceae</taxon>
        <taxon>Cinchonoideae</taxon>
        <taxon>Cinchoneae</taxon>
        <taxon>Cinchona</taxon>
    </lineage>
</organism>
<name>A0ABD3AAT6_9GENT</name>
<gene>
    <name evidence="1" type="ORF">ACH5RR_008183</name>
</gene>
<evidence type="ECO:0000313" key="2">
    <source>
        <dbReference type="Proteomes" id="UP001630127"/>
    </source>
</evidence>
<evidence type="ECO:0008006" key="3">
    <source>
        <dbReference type="Google" id="ProtNLM"/>
    </source>
</evidence>
<accession>A0ABD3AAT6</accession>
<dbReference type="Proteomes" id="UP001630127">
    <property type="component" value="Unassembled WGS sequence"/>
</dbReference>
<sequence>MDFTGRENILGGSSEGIVVCAIFGGFFKLHTKLVVVEGFASAEGVRFLGFLSLGDLSDEGGCMGVVITFQQVSLKHKNRETNIYADALAKRSGGNADSFVVLNSCVVPFLLNDLKGITTPRMFVRD</sequence>
<dbReference type="AlphaFoldDB" id="A0ABD3AAT6"/>
<proteinExistence type="predicted"/>
<dbReference type="EMBL" id="JBJUIK010000004">
    <property type="protein sequence ID" value="KAL3528861.1"/>
    <property type="molecule type" value="Genomic_DNA"/>
</dbReference>
<keyword evidence="2" id="KW-1185">Reference proteome</keyword>